<comment type="caution">
    <text evidence="10">The sequence shown here is derived from an EMBL/GenBank/DDBJ whole genome shotgun (WGS) entry which is preliminary data.</text>
</comment>
<evidence type="ECO:0000256" key="6">
    <source>
        <dbReference type="ARBA" id="ARBA00022989"/>
    </source>
</evidence>
<evidence type="ECO:0000256" key="4">
    <source>
        <dbReference type="ARBA" id="ARBA00022475"/>
    </source>
</evidence>
<dbReference type="PROSITE" id="PS50928">
    <property type="entry name" value="ABC_TM1"/>
    <property type="match status" value="1"/>
</dbReference>
<evidence type="ECO:0000313" key="10">
    <source>
        <dbReference type="EMBL" id="KRK39015.1"/>
    </source>
</evidence>
<dbReference type="CDD" id="cd06261">
    <property type="entry name" value="TM_PBP2"/>
    <property type="match status" value="1"/>
</dbReference>
<evidence type="ECO:0000313" key="11">
    <source>
        <dbReference type="Proteomes" id="UP000051461"/>
    </source>
</evidence>
<comment type="subcellular location">
    <subcellularLocation>
        <location evidence="1 8">Cell membrane</location>
        <topology evidence="1 8">Multi-pass membrane protein</topology>
    </subcellularLocation>
</comment>
<evidence type="ECO:0000259" key="9">
    <source>
        <dbReference type="PROSITE" id="PS50928"/>
    </source>
</evidence>
<keyword evidence="6 8" id="KW-1133">Transmembrane helix</keyword>
<dbReference type="GO" id="GO:0048473">
    <property type="term" value="P:D-methionine transmembrane transport"/>
    <property type="evidence" value="ECO:0007669"/>
    <property type="project" value="TreeGrafter"/>
</dbReference>
<dbReference type="STRING" id="1423726.FC07_GL002734"/>
<feature type="transmembrane region" description="Helical" evidence="8">
    <location>
        <begin position="63"/>
        <end position="88"/>
    </location>
</feature>
<feature type="transmembrane region" description="Helical" evidence="8">
    <location>
        <begin position="29"/>
        <end position="51"/>
    </location>
</feature>
<dbReference type="AlphaFoldDB" id="A0A0R1H7Z1"/>
<dbReference type="Pfam" id="PF00528">
    <property type="entry name" value="BPD_transp_1"/>
    <property type="match status" value="1"/>
</dbReference>
<dbReference type="InterPro" id="IPR000515">
    <property type="entry name" value="MetI-like"/>
</dbReference>
<dbReference type="Gene3D" id="1.10.3720.10">
    <property type="entry name" value="MetI-like"/>
    <property type="match status" value="1"/>
</dbReference>
<feature type="domain" description="ABC transmembrane type-1" evidence="9">
    <location>
        <begin position="25"/>
        <end position="219"/>
    </location>
</feature>
<dbReference type="SUPFAM" id="SSF161098">
    <property type="entry name" value="MetI-like"/>
    <property type="match status" value="1"/>
</dbReference>
<dbReference type="InterPro" id="IPR035906">
    <property type="entry name" value="MetI-like_sf"/>
</dbReference>
<feature type="transmembrane region" description="Helical" evidence="8">
    <location>
        <begin position="199"/>
        <end position="219"/>
    </location>
</feature>
<evidence type="ECO:0000256" key="2">
    <source>
        <dbReference type="ARBA" id="ARBA00007069"/>
    </source>
</evidence>
<protein>
    <submittedName>
        <fullName evidence="10">Methionine ABC transporter transmembrane protein</fullName>
    </submittedName>
</protein>
<keyword evidence="11" id="KW-1185">Reference proteome</keyword>
<proteinExistence type="inferred from homology"/>
<evidence type="ECO:0000256" key="5">
    <source>
        <dbReference type="ARBA" id="ARBA00022692"/>
    </source>
</evidence>
<accession>A0A0R1H7Z1</accession>
<reference evidence="10 11" key="1">
    <citation type="journal article" date="2015" name="Genome Announc.">
        <title>Expanding the biotechnology potential of lactobacilli through comparative genomics of 213 strains and associated genera.</title>
        <authorList>
            <person name="Sun Z."/>
            <person name="Harris H.M."/>
            <person name="McCann A."/>
            <person name="Guo C."/>
            <person name="Argimon S."/>
            <person name="Zhang W."/>
            <person name="Yang X."/>
            <person name="Jeffery I.B."/>
            <person name="Cooney J.C."/>
            <person name="Kagawa T.F."/>
            <person name="Liu W."/>
            <person name="Song Y."/>
            <person name="Salvetti E."/>
            <person name="Wrobel A."/>
            <person name="Rasinkangas P."/>
            <person name="Parkhill J."/>
            <person name="Rea M.C."/>
            <person name="O'Sullivan O."/>
            <person name="Ritari J."/>
            <person name="Douillard F.P."/>
            <person name="Paul Ross R."/>
            <person name="Yang R."/>
            <person name="Briner A.E."/>
            <person name="Felis G.E."/>
            <person name="de Vos W.M."/>
            <person name="Barrangou R."/>
            <person name="Klaenhammer T.R."/>
            <person name="Caufield P.W."/>
            <person name="Cui Y."/>
            <person name="Zhang H."/>
            <person name="O'Toole P.W."/>
        </authorList>
    </citation>
    <scope>NUCLEOTIDE SEQUENCE [LARGE SCALE GENOMIC DNA]</scope>
    <source>
        <strain evidence="10 11">DSM 20003</strain>
    </source>
</reference>
<keyword evidence="4" id="KW-1003">Cell membrane</keyword>
<dbReference type="FunFam" id="1.10.3720.10:FF:000002">
    <property type="entry name" value="D-methionine ABC transporter permease MetI"/>
    <property type="match status" value="1"/>
</dbReference>
<keyword evidence="3 8" id="KW-0813">Transport</keyword>
<organism evidence="10 11">
    <name type="scientific">Loigolactobacillus bifermentans DSM 20003</name>
    <dbReference type="NCBI Taxonomy" id="1423726"/>
    <lineage>
        <taxon>Bacteria</taxon>
        <taxon>Bacillati</taxon>
        <taxon>Bacillota</taxon>
        <taxon>Bacilli</taxon>
        <taxon>Lactobacillales</taxon>
        <taxon>Lactobacillaceae</taxon>
        <taxon>Loigolactobacillus</taxon>
    </lineage>
</organism>
<dbReference type="PATRIC" id="fig|1423726.3.peg.2845"/>
<keyword evidence="7 8" id="KW-0472">Membrane</keyword>
<dbReference type="PANTHER" id="PTHR30450:SF1">
    <property type="entry name" value="D-METHIONINE TRANSPORT SYSTEM PERMEASE PROTEIN METI-RELATED"/>
    <property type="match status" value="1"/>
</dbReference>
<dbReference type="RefSeq" id="WP_083483235.1">
    <property type="nucleotide sequence ID" value="NZ_AZDA01000046.1"/>
</dbReference>
<evidence type="ECO:0000256" key="3">
    <source>
        <dbReference type="ARBA" id="ARBA00022448"/>
    </source>
</evidence>
<dbReference type="InterPro" id="IPR051322">
    <property type="entry name" value="AA_ABC_Transporter_Permease"/>
</dbReference>
<sequence length="232" mass="24826">MSDTTGFSSYFHLSQVDWSNMWSATLETIWMTVFSLILVAIIGILLGLLLFETTGQTNLGARFINGLTSLFVNVFRSIPFIILIVLLLPITKGLVGTIIGPKAALPSLIISAAPFYARMVELAFHEIDHGVIEAAEAMGATKAQIIFKVLLPESSPALVSGITVTGISLIGYTAMAGVIGAGGLGNLAYLDGFQASNNTVTLVATVIILLVVFVFQIIGDWTVRHLDKRITN</sequence>
<feature type="transmembrane region" description="Helical" evidence="8">
    <location>
        <begin position="94"/>
        <end position="117"/>
    </location>
</feature>
<dbReference type="OrthoDB" id="9793490at2"/>
<dbReference type="Proteomes" id="UP000051461">
    <property type="component" value="Unassembled WGS sequence"/>
</dbReference>
<name>A0A0R1H7Z1_9LACO</name>
<dbReference type="PANTHER" id="PTHR30450">
    <property type="entry name" value="ABC TRANSPORTER PERMEASE"/>
    <property type="match status" value="1"/>
</dbReference>
<dbReference type="GO" id="GO:0005886">
    <property type="term" value="C:plasma membrane"/>
    <property type="evidence" value="ECO:0007669"/>
    <property type="project" value="UniProtKB-SubCell"/>
</dbReference>
<comment type="similarity">
    <text evidence="2">Belongs to the binding-protein-dependent transport system permease family. CysTW subfamily.</text>
</comment>
<gene>
    <name evidence="10" type="ORF">FC07_GL002734</name>
</gene>
<keyword evidence="5 8" id="KW-0812">Transmembrane</keyword>
<dbReference type="EMBL" id="AZDA01000046">
    <property type="protein sequence ID" value="KRK39015.1"/>
    <property type="molecule type" value="Genomic_DNA"/>
</dbReference>
<evidence type="ECO:0000256" key="7">
    <source>
        <dbReference type="ARBA" id="ARBA00023136"/>
    </source>
</evidence>
<feature type="transmembrane region" description="Helical" evidence="8">
    <location>
        <begin position="157"/>
        <end position="179"/>
    </location>
</feature>
<evidence type="ECO:0000256" key="1">
    <source>
        <dbReference type="ARBA" id="ARBA00004651"/>
    </source>
</evidence>
<evidence type="ECO:0000256" key="8">
    <source>
        <dbReference type="RuleBase" id="RU363032"/>
    </source>
</evidence>